<comment type="caution">
    <text evidence="1">The sequence shown here is derived from an EMBL/GenBank/DDBJ whole genome shotgun (WGS) entry which is preliminary data.</text>
</comment>
<sequence>MACAEARADLDLAPRLHLPAPDDRRREWSPGDPPLYDLRLELLDAW</sequence>
<keyword evidence="2" id="KW-1185">Reference proteome</keyword>
<evidence type="ECO:0000313" key="2">
    <source>
        <dbReference type="Proteomes" id="UP001500034"/>
    </source>
</evidence>
<proteinExistence type="predicted"/>
<organism evidence="1 2">
    <name type="scientific">Streptomyces marokkonensis</name>
    <dbReference type="NCBI Taxonomy" id="324855"/>
    <lineage>
        <taxon>Bacteria</taxon>
        <taxon>Bacillati</taxon>
        <taxon>Actinomycetota</taxon>
        <taxon>Actinomycetes</taxon>
        <taxon>Kitasatosporales</taxon>
        <taxon>Streptomycetaceae</taxon>
        <taxon>Streptomyces</taxon>
    </lineage>
</organism>
<dbReference type="Proteomes" id="UP001500034">
    <property type="component" value="Unassembled WGS sequence"/>
</dbReference>
<reference evidence="2" key="1">
    <citation type="journal article" date="2019" name="Int. J. Syst. Evol. Microbiol.">
        <title>The Global Catalogue of Microorganisms (GCM) 10K type strain sequencing project: providing services to taxonomists for standard genome sequencing and annotation.</title>
        <authorList>
            <consortium name="The Broad Institute Genomics Platform"/>
            <consortium name="The Broad Institute Genome Sequencing Center for Infectious Disease"/>
            <person name="Wu L."/>
            <person name="Ma J."/>
        </authorList>
    </citation>
    <scope>NUCLEOTIDE SEQUENCE [LARGE SCALE GENOMIC DNA]</scope>
    <source>
        <strain evidence="2">JCM 17027</strain>
    </source>
</reference>
<dbReference type="EMBL" id="BAABCQ010000001">
    <property type="protein sequence ID" value="GAA3950722.1"/>
    <property type="molecule type" value="Genomic_DNA"/>
</dbReference>
<gene>
    <name evidence="1" type="ORF">GCM10022384_00700</name>
</gene>
<protein>
    <submittedName>
        <fullName evidence="1">Uncharacterized protein</fullName>
    </submittedName>
</protein>
<evidence type="ECO:0000313" key="1">
    <source>
        <dbReference type="EMBL" id="GAA3950722.1"/>
    </source>
</evidence>
<accession>A0ABP7NN48</accession>
<name>A0ABP7NN48_9ACTN</name>